<keyword evidence="4 9" id="KW-0274">FAD</keyword>
<organism evidence="12 13">
    <name type="scientific">Cimex lectularius</name>
    <name type="common">Bed bug</name>
    <name type="synonym">Acanthia lectularia</name>
    <dbReference type="NCBI Taxonomy" id="79782"/>
    <lineage>
        <taxon>Eukaryota</taxon>
        <taxon>Metazoa</taxon>
        <taxon>Ecdysozoa</taxon>
        <taxon>Arthropoda</taxon>
        <taxon>Hexapoda</taxon>
        <taxon>Insecta</taxon>
        <taxon>Pterygota</taxon>
        <taxon>Neoptera</taxon>
        <taxon>Paraneoptera</taxon>
        <taxon>Hemiptera</taxon>
        <taxon>Heteroptera</taxon>
        <taxon>Panheteroptera</taxon>
        <taxon>Cimicomorpha</taxon>
        <taxon>Cimicidae</taxon>
        <taxon>Cimex</taxon>
    </lineage>
</organism>
<evidence type="ECO:0000256" key="1">
    <source>
        <dbReference type="ARBA" id="ARBA00001974"/>
    </source>
</evidence>
<dbReference type="PANTHER" id="PTHR12645">
    <property type="entry name" value="ALR/ERV"/>
    <property type="match status" value="1"/>
</dbReference>
<evidence type="ECO:0000256" key="7">
    <source>
        <dbReference type="ARBA" id="ARBA00023157"/>
    </source>
</evidence>
<comment type="subcellular location">
    <subcellularLocation>
        <location evidence="2">Mitochondrion intermembrane space</location>
    </subcellularLocation>
</comment>
<dbReference type="SUPFAM" id="SSF69000">
    <property type="entry name" value="FAD-dependent thiol oxidase"/>
    <property type="match status" value="1"/>
</dbReference>
<evidence type="ECO:0000256" key="5">
    <source>
        <dbReference type="ARBA" id="ARBA00023002"/>
    </source>
</evidence>
<comment type="catalytic activity">
    <reaction evidence="8 9">
        <text>2 R'C(R)SH + O2 = R'C(R)S-S(R)CR' + H2O2</text>
        <dbReference type="Rhea" id="RHEA:17357"/>
        <dbReference type="ChEBI" id="CHEBI:15379"/>
        <dbReference type="ChEBI" id="CHEBI:16240"/>
        <dbReference type="ChEBI" id="CHEBI:16520"/>
        <dbReference type="ChEBI" id="CHEBI:17412"/>
        <dbReference type="EC" id="1.8.3.2"/>
    </reaction>
</comment>
<dbReference type="GO" id="GO:0016971">
    <property type="term" value="F:flavin-dependent sulfhydryl oxidase activity"/>
    <property type="evidence" value="ECO:0007669"/>
    <property type="project" value="InterPro"/>
</dbReference>
<dbReference type="Gene3D" id="1.20.120.310">
    <property type="entry name" value="ERV/ALR sulfhydryl oxidase domain"/>
    <property type="match status" value="1"/>
</dbReference>
<dbReference type="FunFam" id="1.20.120.310:FF:000003">
    <property type="entry name" value="Sulfhydryl oxidase"/>
    <property type="match status" value="1"/>
</dbReference>
<dbReference type="PROSITE" id="PS51324">
    <property type="entry name" value="ERV_ALR"/>
    <property type="match status" value="1"/>
</dbReference>
<evidence type="ECO:0000256" key="8">
    <source>
        <dbReference type="ARBA" id="ARBA00048864"/>
    </source>
</evidence>
<keyword evidence="6" id="KW-0496">Mitochondrion</keyword>
<dbReference type="CTD" id="32991"/>
<name>A0A8I6RES7_CIMLE</name>
<keyword evidence="5 9" id="KW-0560">Oxidoreductase</keyword>
<dbReference type="OMA" id="TWMCEAH"/>
<reference evidence="12" key="1">
    <citation type="submission" date="2022-01" db="UniProtKB">
        <authorList>
            <consortium name="EnsemblMetazoa"/>
        </authorList>
    </citation>
    <scope>IDENTIFICATION</scope>
</reference>
<feature type="compositionally biased region" description="Basic and acidic residues" evidence="10">
    <location>
        <begin position="37"/>
        <end position="53"/>
    </location>
</feature>
<feature type="region of interest" description="Disordered" evidence="10">
    <location>
        <begin position="33"/>
        <end position="53"/>
    </location>
</feature>
<dbReference type="AlphaFoldDB" id="A0A8I6RES7"/>
<dbReference type="Pfam" id="PF04777">
    <property type="entry name" value="Evr1_Alr"/>
    <property type="match status" value="1"/>
</dbReference>
<dbReference type="GO" id="GO:0050660">
    <property type="term" value="F:flavin adenine dinucleotide binding"/>
    <property type="evidence" value="ECO:0007669"/>
    <property type="project" value="TreeGrafter"/>
</dbReference>
<dbReference type="InterPro" id="IPR039799">
    <property type="entry name" value="ALR/ERV"/>
</dbReference>
<dbReference type="EC" id="1.8.3.2" evidence="9"/>
<keyword evidence="7" id="KW-1015">Disulfide bond</keyword>
<dbReference type="KEGG" id="clec:106663253"/>
<dbReference type="GeneID" id="106663253"/>
<keyword evidence="13" id="KW-1185">Reference proteome</keyword>
<evidence type="ECO:0000256" key="6">
    <source>
        <dbReference type="ARBA" id="ARBA00023128"/>
    </source>
</evidence>
<dbReference type="InterPro" id="IPR017905">
    <property type="entry name" value="ERV/ALR_sulphydryl_oxidase"/>
</dbReference>
<sequence>MGTHGADYGRRSEGSAGPPCKACSAFKSWAKSQGSKAPEKAQEQPHVDNECPLDREDLGRATWSFLHSMAAYYPDKPTESDKRCMKQFFNSFAKFYPCNECATHFQEDLRKIPPQVSDSDQLSEWLCKMHNRVNVRLGKEAFDCSRVKERWKEGWKDGSCD</sequence>
<dbReference type="GO" id="GO:0005758">
    <property type="term" value="C:mitochondrial intermembrane space"/>
    <property type="evidence" value="ECO:0007669"/>
    <property type="project" value="UniProtKB-SubCell"/>
</dbReference>
<evidence type="ECO:0000256" key="10">
    <source>
        <dbReference type="SAM" id="MobiDB-lite"/>
    </source>
</evidence>
<evidence type="ECO:0000256" key="9">
    <source>
        <dbReference type="RuleBase" id="RU371123"/>
    </source>
</evidence>
<dbReference type="InterPro" id="IPR036774">
    <property type="entry name" value="ERV/ALR_sulphydryl_oxid_sf"/>
</dbReference>
<dbReference type="EnsemblMetazoa" id="XM_014387947.1">
    <property type="protein sequence ID" value="XP_014243433.1"/>
    <property type="gene ID" value="LOC106663253"/>
</dbReference>
<feature type="domain" description="ERV/ALR sulfhydryl oxidase" evidence="11">
    <location>
        <begin position="51"/>
        <end position="151"/>
    </location>
</feature>
<keyword evidence="3 9" id="KW-0285">Flavoprotein</keyword>
<proteinExistence type="predicted"/>
<evidence type="ECO:0000313" key="12">
    <source>
        <dbReference type="EnsemblMetazoa" id="XP_014243433.1"/>
    </source>
</evidence>
<dbReference type="OrthoDB" id="17199at2759"/>
<dbReference type="PANTHER" id="PTHR12645:SF0">
    <property type="entry name" value="FAD-LINKED SULFHYDRYL OXIDASE ALR"/>
    <property type="match status" value="1"/>
</dbReference>
<evidence type="ECO:0000256" key="3">
    <source>
        <dbReference type="ARBA" id="ARBA00022630"/>
    </source>
</evidence>
<dbReference type="RefSeq" id="XP_014243433.1">
    <property type="nucleotide sequence ID" value="XM_014387947.1"/>
</dbReference>
<comment type="cofactor">
    <cofactor evidence="1 9">
        <name>FAD</name>
        <dbReference type="ChEBI" id="CHEBI:57692"/>
    </cofactor>
</comment>
<accession>A0A8I6RES7</accession>
<evidence type="ECO:0000256" key="4">
    <source>
        <dbReference type="ARBA" id="ARBA00022827"/>
    </source>
</evidence>
<protein>
    <recommendedName>
        <fullName evidence="9">Sulfhydryl oxidase</fullName>
        <ecNumber evidence="9">1.8.3.2</ecNumber>
    </recommendedName>
</protein>
<evidence type="ECO:0000256" key="2">
    <source>
        <dbReference type="ARBA" id="ARBA00004569"/>
    </source>
</evidence>
<evidence type="ECO:0000259" key="11">
    <source>
        <dbReference type="PROSITE" id="PS51324"/>
    </source>
</evidence>
<evidence type="ECO:0000313" key="13">
    <source>
        <dbReference type="Proteomes" id="UP000494040"/>
    </source>
</evidence>
<dbReference type="Proteomes" id="UP000494040">
    <property type="component" value="Unassembled WGS sequence"/>
</dbReference>